<dbReference type="PANTHER" id="PTHR37310">
    <property type="entry name" value="CYTOPLASMIC PROTEIN-RELATED"/>
    <property type="match status" value="1"/>
</dbReference>
<keyword evidence="2" id="KW-1185">Reference proteome</keyword>
<dbReference type="EMBL" id="BAABEP010000002">
    <property type="protein sequence ID" value="GAA3711846.1"/>
    <property type="molecule type" value="Genomic_DNA"/>
</dbReference>
<dbReference type="CDD" id="cd08026">
    <property type="entry name" value="DUF326"/>
    <property type="match status" value="1"/>
</dbReference>
<evidence type="ECO:0000313" key="1">
    <source>
        <dbReference type="EMBL" id="GAA3711846.1"/>
    </source>
</evidence>
<name>A0ABP7E0E1_9ACTN</name>
<evidence type="ECO:0000313" key="2">
    <source>
        <dbReference type="Proteomes" id="UP001499884"/>
    </source>
</evidence>
<gene>
    <name evidence="1" type="ORF">GCM10023082_07080</name>
</gene>
<dbReference type="Gene3D" id="1.20.1270.360">
    <property type="match status" value="1"/>
</dbReference>
<dbReference type="RefSeq" id="WP_076968401.1">
    <property type="nucleotide sequence ID" value="NZ_BAABEP010000002.1"/>
</dbReference>
<dbReference type="Pfam" id="PF03860">
    <property type="entry name" value="Csp"/>
    <property type="match status" value="1"/>
</dbReference>
<sequence length="136" mass="14248">MSSTVKDMLATYPADLGDIDQAKLATCIEACIACAQACTACADACLSEGMVGDLTKCIRTDMDCADICTATASVLSRHTGYDANITRTMLQACAMVCKACGDECASHADMHEHCRVCAEACRSCESACNELIEALG</sequence>
<comment type="caution">
    <text evidence="1">The sequence shown here is derived from an EMBL/GenBank/DDBJ whole genome shotgun (WGS) entry which is preliminary data.</text>
</comment>
<dbReference type="Proteomes" id="UP001499884">
    <property type="component" value="Unassembled WGS sequence"/>
</dbReference>
<dbReference type="PANTHER" id="PTHR37310:SF1">
    <property type="entry name" value="CYTOPLASMIC PROTEIN"/>
    <property type="match status" value="1"/>
</dbReference>
<protein>
    <submittedName>
        <fullName evidence="1">Four-helix bundle copper-binding protein</fullName>
    </submittedName>
</protein>
<accession>A0ABP7E0E1</accession>
<organism evidence="1 2">
    <name type="scientific">Streptomyces tremellae</name>
    <dbReference type="NCBI Taxonomy" id="1124239"/>
    <lineage>
        <taxon>Bacteria</taxon>
        <taxon>Bacillati</taxon>
        <taxon>Actinomycetota</taxon>
        <taxon>Actinomycetes</taxon>
        <taxon>Kitasatosporales</taxon>
        <taxon>Streptomycetaceae</taxon>
        <taxon>Streptomyces</taxon>
    </lineage>
</organism>
<dbReference type="InterPro" id="IPR044543">
    <property type="entry name" value="YHJQ-like"/>
</dbReference>
<reference evidence="2" key="1">
    <citation type="journal article" date="2019" name="Int. J. Syst. Evol. Microbiol.">
        <title>The Global Catalogue of Microorganisms (GCM) 10K type strain sequencing project: providing services to taxonomists for standard genome sequencing and annotation.</title>
        <authorList>
            <consortium name="The Broad Institute Genomics Platform"/>
            <consortium name="The Broad Institute Genome Sequencing Center for Infectious Disease"/>
            <person name="Wu L."/>
            <person name="Ma J."/>
        </authorList>
    </citation>
    <scope>NUCLEOTIDE SEQUENCE [LARGE SCALE GENOMIC DNA]</scope>
    <source>
        <strain evidence="2">JCM 30846</strain>
    </source>
</reference>
<proteinExistence type="predicted"/>
<dbReference type="InterPro" id="IPR005560">
    <property type="entry name" value="Csp_YhjQ"/>
</dbReference>